<protein>
    <recommendedName>
        <fullName evidence="1">Reverse transcriptase domain-containing protein</fullName>
    </recommendedName>
</protein>
<evidence type="ECO:0000313" key="3">
    <source>
        <dbReference type="Proteomes" id="UP001274896"/>
    </source>
</evidence>
<keyword evidence="3" id="KW-1185">Reference proteome</keyword>
<reference evidence="2" key="1">
    <citation type="submission" date="2023-06" db="EMBL/GenBank/DDBJ databases">
        <title>Male Hemibagrus guttatus genome.</title>
        <authorList>
            <person name="Bian C."/>
        </authorList>
    </citation>
    <scope>NUCLEOTIDE SEQUENCE</scope>
    <source>
        <strain evidence="2">Male_cb2023</strain>
        <tissue evidence="2">Muscle</tissue>
    </source>
</reference>
<feature type="domain" description="Reverse transcriptase" evidence="1">
    <location>
        <begin position="1"/>
        <end position="190"/>
    </location>
</feature>
<organism evidence="2 3">
    <name type="scientific">Hemibagrus guttatus</name>
    <dbReference type="NCBI Taxonomy" id="175788"/>
    <lineage>
        <taxon>Eukaryota</taxon>
        <taxon>Metazoa</taxon>
        <taxon>Chordata</taxon>
        <taxon>Craniata</taxon>
        <taxon>Vertebrata</taxon>
        <taxon>Euteleostomi</taxon>
        <taxon>Actinopterygii</taxon>
        <taxon>Neopterygii</taxon>
        <taxon>Teleostei</taxon>
        <taxon>Ostariophysi</taxon>
        <taxon>Siluriformes</taxon>
        <taxon>Bagridae</taxon>
        <taxon>Hemibagrus</taxon>
    </lineage>
</organism>
<dbReference type="PANTHER" id="PTHR33332">
    <property type="entry name" value="REVERSE TRANSCRIPTASE DOMAIN-CONTAINING PROTEIN"/>
    <property type="match status" value="1"/>
</dbReference>
<dbReference type="Pfam" id="PF00078">
    <property type="entry name" value="RVT_1"/>
    <property type="match status" value="1"/>
</dbReference>
<evidence type="ECO:0000313" key="2">
    <source>
        <dbReference type="EMBL" id="KAK3548259.1"/>
    </source>
</evidence>
<dbReference type="GO" id="GO:0008168">
    <property type="term" value="F:methyltransferase activity"/>
    <property type="evidence" value="ECO:0007669"/>
    <property type="project" value="InterPro"/>
</dbReference>
<dbReference type="Pfam" id="PF09004">
    <property type="entry name" value="ALKBH8_N"/>
    <property type="match status" value="1"/>
</dbReference>
<dbReference type="SUPFAM" id="SSF56672">
    <property type="entry name" value="DNA/RNA polymerases"/>
    <property type="match status" value="1"/>
</dbReference>
<dbReference type="AlphaFoldDB" id="A0AAE0RBP3"/>
<sequence length="243" mass="27377">MDILEHRSTEDAVSTVLQSVLTHLDNNNTHAHVLFVDFSFTFNTVIPSKLTTKLGDLGINTSLHNWIMDFLTNRPQHVRSGHSTTTTLNSGVPQGCVLSQFLYSLFIQDCRPVYGSNSIIKFADDTMMIRFISSNDETAYRAEVQHWAAWCADNNLLLLLNTSKAKELIVDFRREKGRTDDPIHIHGMAVECVCNFKILGTHISEDLSLTTNNSSLIKKAHQCLFVLNTLKKNHLSSTILVNF</sequence>
<gene>
    <name evidence="2" type="ORF">QTP70_007189</name>
</gene>
<comment type="caution">
    <text evidence="2">The sequence shown here is derived from an EMBL/GenBank/DDBJ whole genome shotgun (WGS) entry which is preliminary data.</text>
</comment>
<dbReference type="EMBL" id="JAUCMX010000004">
    <property type="protein sequence ID" value="KAK3548259.1"/>
    <property type="molecule type" value="Genomic_DNA"/>
</dbReference>
<dbReference type="GO" id="GO:0016706">
    <property type="term" value="F:2-oxoglutarate-dependent dioxygenase activity"/>
    <property type="evidence" value="ECO:0007669"/>
    <property type="project" value="InterPro"/>
</dbReference>
<name>A0AAE0RBP3_9TELE</name>
<proteinExistence type="predicted"/>
<dbReference type="PROSITE" id="PS50878">
    <property type="entry name" value="RT_POL"/>
    <property type="match status" value="1"/>
</dbReference>
<dbReference type="InterPro" id="IPR000477">
    <property type="entry name" value="RT_dom"/>
</dbReference>
<dbReference type="InterPro" id="IPR015095">
    <property type="entry name" value="AlkB_hom8_N"/>
</dbReference>
<accession>A0AAE0RBP3</accession>
<dbReference type="InterPro" id="IPR043502">
    <property type="entry name" value="DNA/RNA_pol_sf"/>
</dbReference>
<dbReference type="Proteomes" id="UP001274896">
    <property type="component" value="Unassembled WGS sequence"/>
</dbReference>
<evidence type="ECO:0000259" key="1">
    <source>
        <dbReference type="PROSITE" id="PS50878"/>
    </source>
</evidence>